<gene>
    <name evidence="1" type="ORF">NPIL_328591</name>
</gene>
<reference evidence="1" key="1">
    <citation type="submission" date="2020-08" db="EMBL/GenBank/DDBJ databases">
        <title>Multicomponent nature underlies the extraordinary mechanical properties of spider dragline silk.</title>
        <authorList>
            <person name="Kono N."/>
            <person name="Nakamura H."/>
            <person name="Mori M."/>
            <person name="Yoshida Y."/>
            <person name="Ohtoshi R."/>
            <person name="Malay A.D."/>
            <person name="Moran D.A.P."/>
            <person name="Tomita M."/>
            <person name="Numata K."/>
            <person name="Arakawa K."/>
        </authorList>
    </citation>
    <scope>NUCLEOTIDE SEQUENCE</scope>
</reference>
<dbReference type="AlphaFoldDB" id="A0A8X6U1X7"/>
<comment type="caution">
    <text evidence="1">The sequence shown here is derived from an EMBL/GenBank/DDBJ whole genome shotgun (WGS) entry which is preliminary data.</text>
</comment>
<dbReference type="Proteomes" id="UP000887013">
    <property type="component" value="Unassembled WGS sequence"/>
</dbReference>
<accession>A0A8X6U1X7</accession>
<sequence length="122" mass="13665">MRCDISIFQLPELPLQLSEDEAKQTVMLLHPAPKRGEGVRRICRSVLKDHQYLTCIPNIRKCHPIHSRLPFAAAVATAPLRKNIPRNKSAAIFTLPSIENRLEACSKVTRNWRGGSHASATC</sequence>
<evidence type="ECO:0000313" key="2">
    <source>
        <dbReference type="Proteomes" id="UP000887013"/>
    </source>
</evidence>
<proteinExistence type="predicted"/>
<keyword evidence="2" id="KW-1185">Reference proteome</keyword>
<evidence type="ECO:0000313" key="1">
    <source>
        <dbReference type="EMBL" id="GFT69997.1"/>
    </source>
</evidence>
<organism evidence="1 2">
    <name type="scientific">Nephila pilipes</name>
    <name type="common">Giant wood spider</name>
    <name type="synonym">Nephila maculata</name>
    <dbReference type="NCBI Taxonomy" id="299642"/>
    <lineage>
        <taxon>Eukaryota</taxon>
        <taxon>Metazoa</taxon>
        <taxon>Ecdysozoa</taxon>
        <taxon>Arthropoda</taxon>
        <taxon>Chelicerata</taxon>
        <taxon>Arachnida</taxon>
        <taxon>Araneae</taxon>
        <taxon>Araneomorphae</taxon>
        <taxon>Entelegynae</taxon>
        <taxon>Araneoidea</taxon>
        <taxon>Nephilidae</taxon>
        <taxon>Nephila</taxon>
    </lineage>
</organism>
<name>A0A8X6U1X7_NEPPI</name>
<dbReference type="EMBL" id="BMAW01020777">
    <property type="protein sequence ID" value="GFT69997.1"/>
    <property type="molecule type" value="Genomic_DNA"/>
</dbReference>
<protein>
    <submittedName>
        <fullName evidence="1">Uncharacterized protein</fullName>
    </submittedName>
</protein>